<proteinExistence type="predicted"/>
<dbReference type="Proteomes" id="UP001057402">
    <property type="component" value="Chromosome 10"/>
</dbReference>
<evidence type="ECO:0000313" key="1">
    <source>
        <dbReference type="EMBL" id="KAI4318633.1"/>
    </source>
</evidence>
<evidence type="ECO:0000313" key="2">
    <source>
        <dbReference type="Proteomes" id="UP001057402"/>
    </source>
</evidence>
<organism evidence="1 2">
    <name type="scientific">Melastoma candidum</name>
    <dbReference type="NCBI Taxonomy" id="119954"/>
    <lineage>
        <taxon>Eukaryota</taxon>
        <taxon>Viridiplantae</taxon>
        <taxon>Streptophyta</taxon>
        <taxon>Embryophyta</taxon>
        <taxon>Tracheophyta</taxon>
        <taxon>Spermatophyta</taxon>
        <taxon>Magnoliopsida</taxon>
        <taxon>eudicotyledons</taxon>
        <taxon>Gunneridae</taxon>
        <taxon>Pentapetalae</taxon>
        <taxon>rosids</taxon>
        <taxon>malvids</taxon>
        <taxon>Myrtales</taxon>
        <taxon>Melastomataceae</taxon>
        <taxon>Melastomatoideae</taxon>
        <taxon>Melastomateae</taxon>
        <taxon>Melastoma</taxon>
    </lineage>
</organism>
<gene>
    <name evidence="1" type="ORF">MLD38_032310</name>
</gene>
<reference evidence="2" key="1">
    <citation type="journal article" date="2023" name="Front. Plant Sci.">
        <title>Chromosomal-level genome assembly of Melastoma candidum provides insights into trichome evolution.</title>
        <authorList>
            <person name="Zhong Y."/>
            <person name="Wu W."/>
            <person name="Sun C."/>
            <person name="Zou P."/>
            <person name="Liu Y."/>
            <person name="Dai S."/>
            <person name="Zhou R."/>
        </authorList>
    </citation>
    <scope>NUCLEOTIDE SEQUENCE [LARGE SCALE GENOMIC DNA]</scope>
</reference>
<name>A0ACB9M3W1_9MYRT</name>
<accession>A0ACB9M3W1</accession>
<comment type="caution">
    <text evidence="1">The sequence shown here is derived from an EMBL/GenBank/DDBJ whole genome shotgun (WGS) entry which is preliminary data.</text>
</comment>
<protein>
    <submittedName>
        <fullName evidence="1">Uncharacterized protein</fullName>
    </submittedName>
</protein>
<sequence length="277" mass="31025">MVKSKVVFILGATGTGKSKLSVNLATLFDGEIINSDKIQVYEGLDVLANKITPAEQRGVPHHLLGIVKDPDADFNQDDFCKHAMTAIERIIGRGRLPFVVGGSNSFVEALVEDPLVGFKSRYECCFIWLDVFPSVLNGFVSSRVDEMVRLGLVDEVREIYRDDADYTRGIRRAIGVPEMQHYLKAEIGIDGSSPDEEKRQHLLRAAIDKIKENTHDLTSRQVGKIRRMKNKLGLDIVRIVATPVFKKSGVEAEKEWKKSVLGPCIEIVREFIESDDI</sequence>
<keyword evidence="2" id="KW-1185">Reference proteome</keyword>
<dbReference type="EMBL" id="CM042889">
    <property type="protein sequence ID" value="KAI4318633.1"/>
    <property type="molecule type" value="Genomic_DNA"/>
</dbReference>